<dbReference type="AlphaFoldDB" id="A0A9W7E4P6"/>
<evidence type="ECO:0000313" key="1">
    <source>
        <dbReference type="EMBL" id="GMH65105.1"/>
    </source>
</evidence>
<evidence type="ECO:0000313" key="2">
    <source>
        <dbReference type="Proteomes" id="UP001165082"/>
    </source>
</evidence>
<organism evidence="1 2">
    <name type="scientific">Triparma retinervis</name>
    <dbReference type="NCBI Taxonomy" id="2557542"/>
    <lineage>
        <taxon>Eukaryota</taxon>
        <taxon>Sar</taxon>
        <taxon>Stramenopiles</taxon>
        <taxon>Ochrophyta</taxon>
        <taxon>Bolidophyceae</taxon>
        <taxon>Parmales</taxon>
        <taxon>Triparmaceae</taxon>
        <taxon>Triparma</taxon>
    </lineage>
</organism>
<accession>A0A9W7E4P6</accession>
<comment type="caution">
    <text evidence="1">The sequence shown here is derived from an EMBL/GenBank/DDBJ whole genome shotgun (WGS) entry which is preliminary data.</text>
</comment>
<sequence length="136" mass="14718">FETAKNSLMASLSHLDRSDEDLFVLLGPGSHSHTTLFSKTSKLTTFTTHPPPRSLLINLPLGVDAPSYIGRSVDVHNVLSILSSSSRLSTITGPRGAGKSSLAIRAARYSAARMAHAGRINYVSFKELGDYFKVEE</sequence>
<feature type="non-terminal residue" evidence="1">
    <location>
        <position position="136"/>
    </location>
</feature>
<keyword evidence="2" id="KW-1185">Reference proteome</keyword>
<gene>
    <name evidence="1" type="ORF">TrRE_jg9518</name>
</gene>
<protein>
    <submittedName>
        <fullName evidence="1">Uncharacterized protein</fullName>
    </submittedName>
</protein>
<dbReference type="EMBL" id="BRXZ01003937">
    <property type="protein sequence ID" value="GMH65105.1"/>
    <property type="molecule type" value="Genomic_DNA"/>
</dbReference>
<name>A0A9W7E4P6_9STRA</name>
<dbReference type="Proteomes" id="UP001165082">
    <property type="component" value="Unassembled WGS sequence"/>
</dbReference>
<reference evidence="1" key="1">
    <citation type="submission" date="2022-07" db="EMBL/GenBank/DDBJ databases">
        <title>Genome analysis of Parmales, a sister group of diatoms, reveals the evolutionary specialization of diatoms from phago-mixotrophs to photoautotrophs.</title>
        <authorList>
            <person name="Ban H."/>
            <person name="Sato S."/>
            <person name="Yoshikawa S."/>
            <person name="Kazumasa Y."/>
            <person name="Nakamura Y."/>
            <person name="Ichinomiya M."/>
            <person name="Saitoh K."/>
            <person name="Sato N."/>
            <person name="Blanc-Mathieu R."/>
            <person name="Endo H."/>
            <person name="Kuwata A."/>
            <person name="Ogata H."/>
        </authorList>
    </citation>
    <scope>NUCLEOTIDE SEQUENCE</scope>
</reference>
<feature type="non-terminal residue" evidence="1">
    <location>
        <position position="1"/>
    </location>
</feature>
<proteinExistence type="predicted"/>